<proteinExistence type="predicted"/>
<reference evidence="1" key="1">
    <citation type="submission" date="2017-04" db="EMBL/GenBank/DDBJ databases">
        <authorList>
            <person name="Varghese N."/>
            <person name="Submissions S."/>
        </authorList>
    </citation>
    <scope>NUCLEOTIDE SEQUENCE</scope>
    <source>
        <strain evidence="1">WTE2008</strain>
    </source>
</reference>
<name>A0AC61PPU7_9FIRM</name>
<keyword evidence="2" id="KW-1185">Reference proteome</keyword>
<gene>
    <name evidence="1" type="ORF">SAMN06297397_2884</name>
</gene>
<sequence length="315" mass="34875">MGCHLVSTAVLLAAWNGSAYLPALLDSLCAQTDPDFTVIMQDDGSTDGTPGLLQETAGRDSRFVFGAEQGQHLGAAGNFLSLVRQAEADYILLCDQDDVWEPEKIALLKQEMLSLESRYGANTPLLVHSDCSLIDESGELIGESFFRRQGWDPAAVTLPRLLVQNNVTGCTLIMNEALRKLVASHAKAKELFMHDWFIALTAAAFGHISFVDRPLTRYRQHGDNTIGASTQPLLIRAFSALRNGKAAKRRILLTYTHTAVFKKLYGDELPAPAQKTVDDYLATRHMWKIRRVLAVRRMDCVMQSPVTRLGQILFG</sequence>
<comment type="caution">
    <text evidence="1">The sequence shown here is derived from an EMBL/GenBank/DDBJ whole genome shotgun (WGS) entry which is preliminary data.</text>
</comment>
<evidence type="ECO:0000313" key="2">
    <source>
        <dbReference type="Proteomes" id="UP000192328"/>
    </source>
</evidence>
<protein>
    <submittedName>
        <fullName evidence="1">Glycosyl transferase family 2</fullName>
    </submittedName>
</protein>
<dbReference type="EMBL" id="FWXZ01000008">
    <property type="protein sequence ID" value="SMC86311.1"/>
    <property type="molecule type" value="Genomic_DNA"/>
</dbReference>
<keyword evidence="1" id="KW-0808">Transferase</keyword>
<evidence type="ECO:0000313" key="1">
    <source>
        <dbReference type="EMBL" id="SMC86311.1"/>
    </source>
</evidence>
<accession>A0AC61PPU7</accession>
<dbReference type="Proteomes" id="UP000192328">
    <property type="component" value="Unassembled WGS sequence"/>
</dbReference>
<organism evidence="1 2">
    <name type="scientific">Aristaeella lactis</name>
    <dbReference type="NCBI Taxonomy" id="3046383"/>
    <lineage>
        <taxon>Bacteria</taxon>
        <taxon>Bacillati</taxon>
        <taxon>Bacillota</taxon>
        <taxon>Clostridia</taxon>
        <taxon>Eubacteriales</taxon>
        <taxon>Aristaeellaceae</taxon>
        <taxon>Aristaeella</taxon>
    </lineage>
</organism>